<dbReference type="Proteomes" id="UP000244184">
    <property type="component" value="Unassembled WGS sequence"/>
</dbReference>
<organism evidence="1 2">
    <name type="scientific">Paenibacillus elgii</name>
    <dbReference type="NCBI Taxonomy" id="189691"/>
    <lineage>
        <taxon>Bacteria</taxon>
        <taxon>Bacillati</taxon>
        <taxon>Bacillota</taxon>
        <taxon>Bacilli</taxon>
        <taxon>Bacillales</taxon>
        <taxon>Paenibacillaceae</taxon>
        <taxon>Paenibacillus</taxon>
    </lineage>
</organism>
<evidence type="ECO:0000313" key="2">
    <source>
        <dbReference type="Proteomes" id="UP000244184"/>
    </source>
</evidence>
<dbReference type="EMBL" id="PYHP01000104">
    <property type="protein sequence ID" value="PUA34494.1"/>
    <property type="molecule type" value="Genomic_DNA"/>
</dbReference>
<protein>
    <recommendedName>
        <fullName evidence="3">Flagellar protein FliT</fullName>
    </recommendedName>
</protein>
<comment type="caution">
    <text evidence="1">The sequence shown here is derived from an EMBL/GenBank/DDBJ whole genome shotgun (WGS) entry which is preliminary data.</text>
</comment>
<dbReference type="AlphaFoldDB" id="A0A2T6FRF9"/>
<gene>
    <name evidence="1" type="ORF">C8Z91_35240</name>
</gene>
<reference evidence="1 2" key="1">
    <citation type="submission" date="2018-03" db="EMBL/GenBank/DDBJ databases">
        <title>Genome sequence of Paenibacillus elgii strain AC13 an antimicrobial compound producing bacteria.</title>
        <authorList>
            <person name="Kurokawa A.S."/>
            <person name="Araujo J.F."/>
            <person name="Costa R.A."/>
            <person name="Ortega D.B."/>
            <person name="Pires A.S."/>
            <person name="Pappas G.J.Jr."/>
            <person name="Franco O.L."/>
            <person name="Barreto C."/>
            <person name="Magalhaes B.S."/>
            <person name="Kruger R.H."/>
        </authorList>
    </citation>
    <scope>NUCLEOTIDE SEQUENCE [LARGE SCALE GENOMIC DNA]</scope>
    <source>
        <strain evidence="1 2">AC13</strain>
    </source>
</reference>
<proteinExistence type="predicted"/>
<evidence type="ECO:0008006" key="3">
    <source>
        <dbReference type="Google" id="ProtNLM"/>
    </source>
</evidence>
<name>A0A2T6FRF9_9BACL</name>
<evidence type="ECO:0000313" key="1">
    <source>
        <dbReference type="EMBL" id="PUA34494.1"/>
    </source>
</evidence>
<accession>A0A2T6FRF9</accession>
<sequence length="120" mass="13827">MVSAHEKQLLEQLLDVTRQISTLAFDQEESLEQLTILQATQDELREQLDQLGLNVQTNDASAKAIIAECFQLEQSIQKRLLLEQNMIKAEINKLQAGNLMKNRYQQAYSQVEGYFIDNKK</sequence>
<dbReference type="RefSeq" id="WP_108535282.1">
    <property type="nucleotide sequence ID" value="NZ_PYHP01000104.1"/>
</dbReference>